<dbReference type="Pfam" id="PF13807">
    <property type="entry name" value="GNVR"/>
    <property type="match status" value="1"/>
</dbReference>
<proteinExistence type="predicted"/>
<dbReference type="AlphaFoldDB" id="A0A5E7MMF6"/>
<dbReference type="PANTHER" id="PTHR32309:SF13">
    <property type="entry name" value="FERRIC ENTEROBACTIN TRANSPORT PROTEIN FEPE"/>
    <property type="match status" value="1"/>
</dbReference>
<feature type="transmembrane region" description="Helical" evidence="6">
    <location>
        <begin position="29"/>
        <end position="47"/>
    </location>
</feature>
<dbReference type="Pfam" id="PF02706">
    <property type="entry name" value="Wzz"/>
    <property type="match status" value="1"/>
</dbReference>
<evidence type="ECO:0000259" key="7">
    <source>
        <dbReference type="Pfam" id="PF02706"/>
    </source>
</evidence>
<reference evidence="9 10" key="1">
    <citation type="submission" date="2019-09" db="EMBL/GenBank/DDBJ databases">
        <authorList>
            <person name="Chandra G."/>
            <person name="Truman W A."/>
        </authorList>
    </citation>
    <scope>NUCLEOTIDE SEQUENCE [LARGE SCALE GENOMIC DNA]</scope>
    <source>
        <strain evidence="9">PS870</strain>
    </source>
</reference>
<dbReference type="Gene3D" id="3.30.1890.10">
    <property type="entry name" value="FepE-like"/>
    <property type="match status" value="1"/>
</dbReference>
<evidence type="ECO:0000313" key="9">
    <source>
        <dbReference type="EMBL" id="VVP25994.1"/>
    </source>
</evidence>
<organism evidence="9 10">
    <name type="scientific">Pseudomonas fluorescens</name>
    <dbReference type="NCBI Taxonomy" id="294"/>
    <lineage>
        <taxon>Bacteria</taxon>
        <taxon>Pseudomonadati</taxon>
        <taxon>Pseudomonadota</taxon>
        <taxon>Gammaproteobacteria</taxon>
        <taxon>Pseudomonadales</taxon>
        <taxon>Pseudomonadaceae</taxon>
        <taxon>Pseudomonas</taxon>
    </lineage>
</organism>
<accession>A0A5E7MMF6</accession>
<evidence type="ECO:0000256" key="3">
    <source>
        <dbReference type="ARBA" id="ARBA00022692"/>
    </source>
</evidence>
<dbReference type="PANTHER" id="PTHR32309">
    <property type="entry name" value="TYROSINE-PROTEIN KINASE"/>
    <property type="match status" value="1"/>
</dbReference>
<dbReference type="Proteomes" id="UP000349468">
    <property type="component" value="Unassembled WGS sequence"/>
</dbReference>
<dbReference type="InterPro" id="IPR003856">
    <property type="entry name" value="LPS_length_determ_N"/>
</dbReference>
<evidence type="ECO:0000256" key="2">
    <source>
        <dbReference type="ARBA" id="ARBA00022475"/>
    </source>
</evidence>
<evidence type="ECO:0000313" key="10">
    <source>
        <dbReference type="Proteomes" id="UP000349468"/>
    </source>
</evidence>
<protein>
    <submittedName>
        <fullName evidence="9">ECA polysaccharide chain length modulation protein</fullName>
    </submittedName>
</protein>
<sequence length="350" mass="39666">MQENSSESQSLNEIDLFDFLKGIWEQRQLIAVVTALFLCAAAAYAWLSEPVYEARAYVLPPTQSDIENFNLGRSESSELKPYSVKNVYSSFVSNLQSESLRRDFFKEVYLPSLGESDRQKSQDTLYRQFLKEITVIQPTKEFPDRFSVYALSNNSEMSVKWLREYIDRASVATEKEIIKNYSKEVEMRARNIAVQIQMLRDNAANKRRDTVLQLREAERVAGAIGLENHQIILGGVTGEIAGSVDPRLIYLRGTKALAAEEKTLQARESDDPFIGDLRKLQGQYDFYKALNVKAEDVAVYRVDGVIQPPDSPIKPKKALILVLGLVLGGSLGVILGLVRQFWMRNRNKIA</sequence>
<evidence type="ECO:0000256" key="5">
    <source>
        <dbReference type="ARBA" id="ARBA00023136"/>
    </source>
</evidence>
<comment type="subcellular location">
    <subcellularLocation>
        <location evidence="1">Cell membrane</location>
        <topology evidence="1">Multi-pass membrane protein</topology>
    </subcellularLocation>
</comment>
<keyword evidence="3 6" id="KW-0812">Transmembrane</keyword>
<gene>
    <name evidence="9" type="primary">wzzE</name>
    <name evidence="9" type="ORF">PS870_04070</name>
</gene>
<evidence type="ECO:0000256" key="4">
    <source>
        <dbReference type="ARBA" id="ARBA00022989"/>
    </source>
</evidence>
<evidence type="ECO:0000256" key="6">
    <source>
        <dbReference type="SAM" id="Phobius"/>
    </source>
</evidence>
<feature type="domain" description="Polysaccharide chain length determinant N-terminal" evidence="7">
    <location>
        <begin position="12"/>
        <end position="107"/>
    </location>
</feature>
<keyword evidence="4 6" id="KW-1133">Transmembrane helix</keyword>
<dbReference type="GO" id="GO:0005886">
    <property type="term" value="C:plasma membrane"/>
    <property type="evidence" value="ECO:0007669"/>
    <property type="project" value="UniProtKB-SubCell"/>
</dbReference>
<keyword evidence="2" id="KW-1003">Cell membrane</keyword>
<name>A0A5E7MMF6_PSEFL</name>
<dbReference type="GO" id="GO:0004713">
    <property type="term" value="F:protein tyrosine kinase activity"/>
    <property type="evidence" value="ECO:0007669"/>
    <property type="project" value="TreeGrafter"/>
</dbReference>
<dbReference type="InterPro" id="IPR050445">
    <property type="entry name" value="Bact_polysacc_biosynth/exp"/>
</dbReference>
<keyword evidence="5 6" id="KW-0472">Membrane</keyword>
<evidence type="ECO:0000259" key="8">
    <source>
        <dbReference type="Pfam" id="PF13807"/>
    </source>
</evidence>
<dbReference type="SUPFAM" id="SSF160355">
    <property type="entry name" value="Bacterial polysaccharide co-polymerase-like"/>
    <property type="match status" value="1"/>
</dbReference>
<dbReference type="InterPro" id="IPR032807">
    <property type="entry name" value="GNVR"/>
</dbReference>
<evidence type="ECO:0000256" key="1">
    <source>
        <dbReference type="ARBA" id="ARBA00004651"/>
    </source>
</evidence>
<dbReference type="EMBL" id="CABVIK010000013">
    <property type="protein sequence ID" value="VVP25994.1"/>
    <property type="molecule type" value="Genomic_DNA"/>
</dbReference>
<feature type="domain" description="Tyrosine-protein kinase G-rich" evidence="8">
    <location>
        <begin position="294"/>
        <end position="341"/>
    </location>
</feature>
<feature type="transmembrane region" description="Helical" evidence="6">
    <location>
        <begin position="318"/>
        <end position="338"/>
    </location>
</feature>